<dbReference type="EMBL" id="HBUE01013201">
    <property type="protein sequence ID" value="CAG6449436.1"/>
    <property type="molecule type" value="Transcribed_RNA"/>
</dbReference>
<organism evidence="1">
    <name type="scientific">Culex pipiens</name>
    <name type="common">House mosquito</name>
    <dbReference type="NCBI Taxonomy" id="7175"/>
    <lineage>
        <taxon>Eukaryota</taxon>
        <taxon>Metazoa</taxon>
        <taxon>Ecdysozoa</taxon>
        <taxon>Arthropoda</taxon>
        <taxon>Hexapoda</taxon>
        <taxon>Insecta</taxon>
        <taxon>Pterygota</taxon>
        <taxon>Neoptera</taxon>
        <taxon>Endopterygota</taxon>
        <taxon>Diptera</taxon>
        <taxon>Nematocera</taxon>
        <taxon>Culicoidea</taxon>
        <taxon>Culicidae</taxon>
        <taxon>Culicinae</taxon>
        <taxon>Culicini</taxon>
        <taxon>Culex</taxon>
        <taxon>Culex</taxon>
    </lineage>
</organism>
<dbReference type="AlphaFoldDB" id="A0A8D8A7D0"/>
<dbReference type="EMBL" id="HBUE01013207">
    <property type="protein sequence ID" value="CAG6449443.1"/>
    <property type="molecule type" value="Transcribed_RNA"/>
</dbReference>
<name>A0A8D8A7D0_CULPI</name>
<accession>A0A8D8A7D0</accession>
<reference evidence="1" key="1">
    <citation type="submission" date="2021-05" db="EMBL/GenBank/DDBJ databases">
        <authorList>
            <person name="Alioto T."/>
            <person name="Alioto T."/>
            <person name="Gomez Garrido J."/>
        </authorList>
    </citation>
    <scope>NUCLEOTIDE SEQUENCE</scope>
</reference>
<proteinExistence type="predicted"/>
<dbReference type="EMBL" id="HBUE01013209">
    <property type="protein sequence ID" value="CAG6449446.1"/>
    <property type="molecule type" value="Transcribed_RNA"/>
</dbReference>
<protein>
    <submittedName>
        <fullName evidence="1">(northern house mosquito) hypothetical protein</fullName>
    </submittedName>
</protein>
<evidence type="ECO:0000313" key="1">
    <source>
        <dbReference type="EMBL" id="CAG6449436.1"/>
    </source>
</evidence>
<sequence length="132" mass="14913">MILNIRILPLLAKYRRFPPRSYHRQSFCATSGPTPDTTPSNLPLPSVGSCSASSSISEVWNLQLKLRRLAGRSLPTPADHSLRQIAGSWWSFRTGWHKLGTGPFPPLKTFGRFRPESSICFVEFVYVCRGRH</sequence>